<dbReference type="GO" id="GO:0016787">
    <property type="term" value="F:hydrolase activity"/>
    <property type="evidence" value="ECO:0007669"/>
    <property type="project" value="UniProtKB-KW"/>
</dbReference>
<keyword evidence="3" id="KW-1185">Reference proteome</keyword>
<accession>A0A3D8J2Z6</accession>
<dbReference type="PANTHER" id="PTHR11614">
    <property type="entry name" value="PHOSPHOLIPASE-RELATED"/>
    <property type="match status" value="1"/>
</dbReference>
<evidence type="ECO:0000313" key="3">
    <source>
        <dbReference type="Proteomes" id="UP000256695"/>
    </source>
</evidence>
<proteinExistence type="predicted"/>
<dbReference type="OrthoDB" id="9806902at2"/>
<dbReference type="SUPFAM" id="SSF53474">
    <property type="entry name" value="alpha/beta-Hydrolases"/>
    <property type="match status" value="1"/>
</dbReference>
<evidence type="ECO:0000259" key="1">
    <source>
        <dbReference type="Pfam" id="PF12146"/>
    </source>
</evidence>
<reference evidence="2 3" key="1">
    <citation type="submission" date="2018-04" db="EMBL/GenBank/DDBJ databases">
        <title>Novel Campyloabacter and Helicobacter Species and Strains.</title>
        <authorList>
            <person name="Mannion A.J."/>
            <person name="Shen Z."/>
            <person name="Fox J.G."/>
        </authorList>
    </citation>
    <scope>NUCLEOTIDE SEQUENCE [LARGE SCALE GENOMIC DNA]</scope>
    <source>
        <strain evidence="2 3">MIT 04-9362</strain>
    </source>
</reference>
<sequence length="311" mass="35626">MRKANLFFKSDFGNIVYDCYEPEDFNGKVIQIAHGMIEHKERYLWLCEEFTKAGYKVYINDHRGHGESVGGNVFLGEMGENGFEKAVGDMLSLNEIIRRENRESKIILLGHSMGSLLSRRFLQLYEDRIDALVLSGSPSPNAFAPLGSKLSFFLKQISFNKKFEQLAQGFIHFLSLGSFNARFKTVIPKSSSHWICSDVEVVEKYDKDKKCQFLFSLNSFANLFAGVKQVFSKYPNAISKPNLPILFISGRDDACGDFGKGVQKAYNHICAQGYKNVTLKLYDNCRHEVFNEKDKEIYLRDVLDWLKKIEN</sequence>
<organism evidence="2 3">
    <name type="scientific">Helicobacter anseris</name>
    <dbReference type="NCBI Taxonomy" id="375926"/>
    <lineage>
        <taxon>Bacteria</taxon>
        <taxon>Pseudomonadati</taxon>
        <taxon>Campylobacterota</taxon>
        <taxon>Epsilonproteobacteria</taxon>
        <taxon>Campylobacterales</taxon>
        <taxon>Helicobacteraceae</taxon>
        <taxon>Helicobacter</taxon>
    </lineage>
</organism>
<feature type="domain" description="Serine aminopeptidase S33" evidence="1">
    <location>
        <begin position="28"/>
        <end position="294"/>
    </location>
</feature>
<name>A0A3D8J2Z6_9HELI</name>
<dbReference type="InterPro" id="IPR022742">
    <property type="entry name" value="Hydrolase_4"/>
</dbReference>
<dbReference type="InterPro" id="IPR029058">
    <property type="entry name" value="AB_hydrolase_fold"/>
</dbReference>
<dbReference type="Gene3D" id="3.40.50.1820">
    <property type="entry name" value="alpha/beta hydrolase"/>
    <property type="match status" value="1"/>
</dbReference>
<dbReference type="EMBL" id="NXLX01000027">
    <property type="protein sequence ID" value="RDU71596.1"/>
    <property type="molecule type" value="Genomic_DNA"/>
</dbReference>
<comment type="caution">
    <text evidence="2">The sequence shown here is derived from an EMBL/GenBank/DDBJ whole genome shotgun (WGS) entry which is preliminary data.</text>
</comment>
<dbReference type="RefSeq" id="WP_115579645.1">
    <property type="nucleotide sequence ID" value="NZ_NXLX01000027.1"/>
</dbReference>
<protein>
    <submittedName>
        <fullName evidence="2">Alpha/beta hydrolase</fullName>
    </submittedName>
</protein>
<dbReference type="Pfam" id="PF12146">
    <property type="entry name" value="Hydrolase_4"/>
    <property type="match status" value="1"/>
</dbReference>
<dbReference type="AlphaFoldDB" id="A0A3D8J2Z6"/>
<dbReference type="InterPro" id="IPR051044">
    <property type="entry name" value="MAG_DAG_Lipase"/>
</dbReference>
<keyword evidence="2" id="KW-0378">Hydrolase</keyword>
<evidence type="ECO:0000313" key="2">
    <source>
        <dbReference type="EMBL" id="RDU71596.1"/>
    </source>
</evidence>
<gene>
    <name evidence="2" type="ORF">CQA57_07625</name>
</gene>
<dbReference type="Proteomes" id="UP000256695">
    <property type="component" value="Unassembled WGS sequence"/>
</dbReference>